<dbReference type="PANTHER" id="PTHR46992:SF1">
    <property type="entry name" value="GYF DOMAIN-CONTAINING PROTEIN"/>
    <property type="match status" value="1"/>
</dbReference>
<gene>
    <name evidence="2" type="ORF">LSALG_LOCUS29718</name>
</gene>
<accession>A0AA35ZDG8</accession>
<proteinExistence type="predicted"/>
<reference evidence="2" key="1">
    <citation type="submission" date="2023-04" db="EMBL/GenBank/DDBJ databases">
        <authorList>
            <person name="Vijverberg K."/>
            <person name="Xiong W."/>
            <person name="Schranz E."/>
        </authorList>
    </citation>
    <scope>NUCLEOTIDE SEQUENCE</scope>
</reference>
<dbReference type="SUPFAM" id="SSF56112">
    <property type="entry name" value="Protein kinase-like (PK-like)"/>
    <property type="match status" value="1"/>
</dbReference>
<dbReference type="AlphaFoldDB" id="A0AA35ZDG8"/>
<dbReference type="PANTHER" id="PTHR46992">
    <property type="entry name" value="GYF DOMAIN-CONTAINING PROTEIN"/>
    <property type="match status" value="1"/>
</dbReference>
<dbReference type="Pfam" id="PF02213">
    <property type="entry name" value="GYF"/>
    <property type="match status" value="1"/>
</dbReference>
<organism evidence="2 3">
    <name type="scientific">Lactuca saligna</name>
    <name type="common">Willowleaf lettuce</name>
    <dbReference type="NCBI Taxonomy" id="75948"/>
    <lineage>
        <taxon>Eukaryota</taxon>
        <taxon>Viridiplantae</taxon>
        <taxon>Streptophyta</taxon>
        <taxon>Embryophyta</taxon>
        <taxon>Tracheophyta</taxon>
        <taxon>Spermatophyta</taxon>
        <taxon>Magnoliopsida</taxon>
        <taxon>eudicotyledons</taxon>
        <taxon>Gunneridae</taxon>
        <taxon>Pentapetalae</taxon>
        <taxon>asterids</taxon>
        <taxon>campanulids</taxon>
        <taxon>Asterales</taxon>
        <taxon>Asteraceae</taxon>
        <taxon>Cichorioideae</taxon>
        <taxon>Cichorieae</taxon>
        <taxon>Lactucinae</taxon>
        <taxon>Lactuca</taxon>
    </lineage>
</organism>
<dbReference type="Gene3D" id="3.30.1490.40">
    <property type="match status" value="1"/>
</dbReference>
<name>A0AA35ZDG8_LACSI</name>
<evidence type="ECO:0000259" key="1">
    <source>
        <dbReference type="PROSITE" id="PS50829"/>
    </source>
</evidence>
<dbReference type="PROSITE" id="PS50829">
    <property type="entry name" value="GYF"/>
    <property type="match status" value="1"/>
</dbReference>
<sequence length="334" mass="37925">MATSPFLIFSKKPNFFSCKLIANPTRRPVPYSELTLLQEDSTPRHASFTSTFSSSPSSFFQSRSTSPTHVNVYGSSPSASNIRFSLNNRQISPSCSIFVITRSNNSNQASKKQLDKPRRMCMCSPTLHPGKLFDEMPGDEFWSELKAIRWYLVSIDPPLTGLPWYVSHLLGMLVRCEQKQSCFPNVGSKQTACSLIMCGACRICGTEVTFSWDIKPDNFLIGLGRRANQVYAIDFRLAKKYRDSSTHQHIPYRENKNLIGTTRYANMNPSLMKHKRNMQDNISEQLTSGIMPEQLSLYYRDPQGEIQGPFLGVDTISWFNQGFFRADLPVRVEP</sequence>
<dbReference type="Proteomes" id="UP001177003">
    <property type="component" value="Chromosome 6"/>
</dbReference>
<dbReference type="Gene3D" id="1.10.510.10">
    <property type="entry name" value="Transferase(Phosphotransferase) domain 1"/>
    <property type="match status" value="1"/>
</dbReference>
<keyword evidence="3" id="KW-1185">Reference proteome</keyword>
<protein>
    <recommendedName>
        <fullName evidence="1">GYF domain-containing protein</fullName>
    </recommendedName>
</protein>
<feature type="domain" description="GYF" evidence="1">
    <location>
        <begin position="294"/>
        <end position="334"/>
    </location>
</feature>
<evidence type="ECO:0000313" key="2">
    <source>
        <dbReference type="EMBL" id="CAI9290528.1"/>
    </source>
</evidence>
<dbReference type="EMBL" id="OX465082">
    <property type="protein sequence ID" value="CAI9290528.1"/>
    <property type="molecule type" value="Genomic_DNA"/>
</dbReference>
<dbReference type="InterPro" id="IPR003169">
    <property type="entry name" value="GYF"/>
</dbReference>
<dbReference type="InterPro" id="IPR011009">
    <property type="entry name" value="Kinase-like_dom_sf"/>
</dbReference>
<dbReference type="InterPro" id="IPR035445">
    <property type="entry name" value="GYF-like_dom_sf"/>
</dbReference>
<evidence type="ECO:0000313" key="3">
    <source>
        <dbReference type="Proteomes" id="UP001177003"/>
    </source>
</evidence>
<dbReference type="SUPFAM" id="SSF55277">
    <property type="entry name" value="GYF domain"/>
    <property type="match status" value="1"/>
</dbReference>